<evidence type="ECO:0000313" key="2">
    <source>
        <dbReference type="Proteomes" id="UP000216020"/>
    </source>
</evidence>
<protein>
    <recommendedName>
        <fullName evidence="3">Preprotein translocase subunit SecD</fullName>
    </recommendedName>
</protein>
<accession>A0A261SIJ9</accession>
<evidence type="ECO:0008006" key="3">
    <source>
        <dbReference type="Google" id="ProtNLM"/>
    </source>
</evidence>
<reference evidence="2" key="1">
    <citation type="submission" date="2017-05" db="EMBL/GenBank/DDBJ databases">
        <title>Complete and WGS of Bordetella genogroups.</title>
        <authorList>
            <person name="Spilker T."/>
            <person name="Lipuma J."/>
        </authorList>
    </citation>
    <scope>NUCLEOTIDE SEQUENCE [LARGE SCALE GENOMIC DNA]</scope>
    <source>
        <strain evidence="2">AU16122</strain>
    </source>
</reference>
<gene>
    <name evidence="1" type="ORF">CAL29_02180</name>
</gene>
<organism evidence="1 2">
    <name type="scientific">Bordetella genomosp. 10</name>
    <dbReference type="NCBI Taxonomy" id="1416804"/>
    <lineage>
        <taxon>Bacteria</taxon>
        <taxon>Pseudomonadati</taxon>
        <taxon>Pseudomonadota</taxon>
        <taxon>Betaproteobacteria</taxon>
        <taxon>Burkholderiales</taxon>
        <taxon>Alcaligenaceae</taxon>
        <taxon>Bordetella</taxon>
    </lineage>
</organism>
<dbReference type="Gene3D" id="3.30.1360.200">
    <property type="match status" value="1"/>
</dbReference>
<name>A0A261SIJ9_9BORD</name>
<dbReference type="AlphaFoldDB" id="A0A261SIJ9"/>
<sequence length="180" mass="18531">MHATSKGRQGIPGVSGRFLLAALIAGAVGVLPAAQAFQASPDAPTDLPPLLSAKHPSRAKSGDAARVAQLSSAPLVLTVDHAELRQDNPGEQSVLDIRLAPESRKALAELTGSNVGRSVTLRADGEVLMTVVIRGPIDSGNLSVTPGVDEHGLTEAKMKQLAGKLSSGKSKLEISLLPRA</sequence>
<dbReference type="OrthoDB" id="8666798at2"/>
<proteinExistence type="predicted"/>
<dbReference type="Proteomes" id="UP000216020">
    <property type="component" value="Unassembled WGS sequence"/>
</dbReference>
<dbReference type="EMBL" id="NEVM01000001">
    <property type="protein sequence ID" value="OZI37258.1"/>
    <property type="molecule type" value="Genomic_DNA"/>
</dbReference>
<dbReference type="RefSeq" id="WP_094851364.1">
    <property type="nucleotide sequence ID" value="NZ_NEVM01000001.1"/>
</dbReference>
<comment type="caution">
    <text evidence="1">The sequence shown here is derived from an EMBL/GenBank/DDBJ whole genome shotgun (WGS) entry which is preliminary data.</text>
</comment>
<evidence type="ECO:0000313" key="1">
    <source>
        <dbReference type="EMBL" id="OZI37258.1"/>
    </source>
</evidence>
<keyword evidence="2" id="KW-1185">Reference proteome</keyword>